<reference evidence="2 3" key="2">
    <citation type="submission" date="2019-09" db="EMBL/GenBank/DDBJ databases">
        <authorList>
            <person name="Jin C."/>
        </authorList>
    </citation>
    <scope>NUCLEOTIDE SEQUENCE [LARGE SCALE GENOMIC DNA]</scope>
    <source>
        <strain evidence="2 3">AN110305</strain>
    </source>
</reference>
<feature type="signal peptide" evidence="1">
    <location>
        <begin position="1"/>
        <end position="29"/>
    </location>
</feature>
<dbReference type="AlphaFoldDB" id="A0A5B2XKR8"/>
<feature type="chain" id="PRO_5023076631" description="Secreted protein" evidence="1">
    <location>
        <begin position="30"/>
        <end position="91"/>
    </location>
</feature>
<accession>A0A5B2XKR8</accession>
<organism evidence="2 3">
    <name type="scientific">Solihabitans fulvus</name>
    <dbReference type="NCBI Taxonomy" id="1892852"/>
    <lineage>
        <taxon>Bacteria</taxon>
        <taxon>Bacillati</taxon>
        <taxon>Actinomycetota</taxon>
        <taxon>Actinomycetes</taxon>
        <taxon>Pseudonocardiales</taxon>
        <taxon>Pseudonocardiaceae</taxon>
        <taxon>Solihabitans</taxon>
    </lineage>
</organism>
<evidence type="ECO:0000313" key="2">
    <source>
        <dbReference type="EMBL" id="KAA2263704.1"/>
    </source>
</evidence>
<sequence>MNIRKIAAGAAITAAGAVTMLGLAGNANAAVDGGANLGGPNLGGLSDGLTNGGGVSALNDHQGDINLKAIAKNLDVPAAGVALPINSPRLP</sequence>
<evidence type="ECO:0000256" key="1">
    <source>
        <dbReference type="SAM" id="SignalP"/>
    </source>
</evidence>
<name>A0A5B2XKR8_9PSEU</name>
<dbReference type="RefSeq" id="WP_149849116.1">
    <property type="nucleotide sequence ID" value="NZ_VUOB01000015.1"/>
</dbReference>
<gene>
    <name evidence="2" type="ORF">F0L68_09445</name>
</gene>
<evidence type="ECO:0008006" key="4">
    <source>
        <dbReference type="Google" id="ProtNLM"/>
    </source>
</evidence>
<protein>
    <recommendedName>
        <fullName evidence="4">Secreted protein</fullName>
    </recommendedName>
</protein>
<reference evidence="2 3" key="1">
    <citation type="submission" date="2019-09" db="EMBL/GenBank/DDBJ databases">
        <title>Goodfellowia gen. nov., a new genus of the Pseudonocardineae related to Actinoalloteichus, containing Goodfellowia coeruleoviolacea gen. nov., comb. nov. gen. nov., comb. nov.</title>
        <authorList>
            <person name="Labeda D."/>
        </authorList>
    </citation>
    <scope>NUCLEOTIDE SEQUENCE [LARGE SCALE GENOMIC DNA]</scope>
    <source>
        <strain evidence="2 3">AN110305</strain>
    </source>
</reference>
<proteinExistence type="predicted"/>
<keyword evidence="3" id="KW-1185">Reference proteome</keyword>
<comment type="caution">
    <text evidence="2">The sequence shown here is derived from an EMBL/GenBank/DDBJ whole genome shotgun (WGS) entry which is preliminary data.</text>
</comment>
<keyword evidence="1" id="KW-0732">Signal</keyword>
<evidence type="ECO:0000313" key="3">
    <source>
        <dbReference type="Proteomes" id="UP000323454"/>
    </source>
</evidence>
<dbReference type="EMBL" id="VUOB01000015">
    <property type="protein sequence ID" value="KAA2263704.1"/>
    <property type="molecule type" value="Genomic_DNA"/>
</dbReference>
<dbReference type="Proteomes" id="UP000323454">
    <property type="component" value="Unassembled WGS sequence"/>
</dbReference>